<keyword evidence="8" id="KW-1185">Reference proteome</keyword>
<evidence type="ECO:0000313" key="8">
    <source>
        <dbReference type="Proteomes" id="UP000053958"/>
    </source>
</evidence>
<dbReference type="Gene3D" id="3.30.465.10">
    <property type="match status" value="2"/>
</dbReference>
<accession>A0A0F4YTF2</accession>
<dbReference type="InterPro" id="IPR036318">
    <property type="entry name" value="FAD-bd_PCMH-like_sf"/>
</dbReference>
<evidence type="ECO:0000256" key="3">
    <source>
        <dbReference type="ARBA" id="ARBA00022827"/>
    </source>
</evidence>
<dbReference type="PANTHER" id="PTHR42973:SF54">
    <property type="entry name" value="FAD-BINDING PCMH-TYPE DOMAIN-CONTAINING PROTEIN"/>
    <property type="match status" value="1"/>
</dbReference>
<comment type="caution">
    <text evidence="7">The sequence shown here is derived from an EMBL/GenBank/DDBJ whole genome shotgun (WGS) entry which is preliminary data.</text>
</comment>
<evidence type="ECO:0000256" key="4">
    <source>
        <dbReference type="ARBA" id="ARBA00023002"/>
    </source>
</evidence>
<dbReference type="SUPFAM" id="SSF56176">
    <property type="entry name" value="FAD-binding/transporter-associated domain-like"/>
    <property type="match status" value="1"/>
</dbReference>
<organism evidence="7 8">
    <name type="scientific">Rasamsonia emersonii (strain ATCC 16479 / CBS 393.64 / IMI 116815)</name>
    <dbReference type="NCBI Taxonomy" id="1408163"/>
    <lineage>
        <taxon>Eukaryota</taxon>
        <taxon>Fungi</taxon>
        <taxon>Dikarya</taxon>
        <taxon>Ascomycota</taxon>
        <taxon>Pezizomycotina</taxon>
        <taxon>Eurotiomycetes</taxon>
        <taxon>Eurotiomycetidae</taxon>
        <taxon>Eurotiales</taxon>
        <taxon>Trichocomaceae</taxon>
        <taxon>Rasamsonia</taxon>
    </lineage>
</organism>
<dbReference type="GeneID" id="25317390"/>
<name>A0A0F4YTF2_RASE3</name>
<reference evidence="7 8" key="1">
    <citation type="submission" date="2015-04" db="EMBL/GenBank/DDBJ databases">
        <authorList>
            <person name="Heijne W.H."/>
            <person name="Fedorova N.D."/>
            <person name="Nierman W.C."/>
            <person name="Vollebregt A.W."/>
            <person name="Zhao Z."/>
            <person name="Wu L."/>
            <person name="Kumar M."/>
            <person name="Stam H."/>
            <person name="van den Berg M.A."/>
            <person name="Pel H.J."/>
        </authorList>
    </citation>
    <scope>NUCLEOTIDE SEQUENCE [LARGE SCALE GENOMIC DNA]</scope>
    <source>
        <strain evidence="7 8">CBS 393.64</strain>
    </source>
</reference>
<dbReference type="EMBL" id="LASV01000218">
    <property type="protein sequence ID" value="KKA20903.1"/>
    <property type="molecule type" value="Genomic_DNA"/>
</dbReference>
<dbReference type="InterPro" id="IPR016169">
    <property type="entry name" value="FAD-bd_PCMH_sub2"/>
</dbReference>
<keyword evidence="3" id="KW-0274">FAD</keyword>
<dbReference type="OrthoDB" id="2151789at2759"/>
<evidence type="ECO:0000259" key="6">
    <source>
        <dbReference type="Pfam" id="PF01565"/>
    </source>
</evidence>
<evidence type="ECO:0000256" key="1">
    <source>
        <dbReference type="ARBA" id="ARBA00005466"/>
    </source>
</evidence>
<gene>
    <name evidence="7" type="ORF">T310_5043</name>
</gene>
<keyword evidence="5" id="KW-0732">Signal</keyword>
<feature type="domain" description="FAD linked oxidase N-terminal" evidence="6">
    <location>
        <begin position="115"/>
        <end position="180"/>
    </location>
</feature>
<comment type="similarity">
    <text evidence="1">Belongs to the oxygen-dependent FAD-linked oxidoreductase family.</text>
</comment>
<dbReference type="PANTHER" id="PTHR42973">
    <property type="entry name" value="BINDING OXIDOREDUCTASE, PUTATIVE (AFU_ORTHOLOGUE AFUA_1G17690)-RELATED"/>
    <property type="match status" value="1"/>
</dbReference>
<dbReference type="Pfam" id="PF01565">
    <property type="entry name" value="FAD_binding_4"/>
    <property type="match status" value="1"/>
</dbReference>
<dbReference type="InterPro" id="IPR006094">
    <property type="entry name" value="Oxid_FAD_bind_N"/>
</dbReference>
<dbReference type="STRING" id="1408163.A0A0F4YTF2"/>
<dbReference type="RefSeq" id="XP_013327515.1">
    <property type="nucleotide sequence ID" value="XM_013472061.1"/>
</dbReference>
<sequence length="418" mass="44853">MANIPPLALCLTYCYLLLVGASHNFEAEKRAAAAAAMSDKITTFVHELGLPSSTQASELGDKLRGDSNLSAFLSGGNFSHHLLAKLACSSIQKVLGPNSAVDYDNQTEVDANCFFQTKFSVRSGGHSPNPGWSSIRKPGILIDLQKLNKIAISTDKSVISLGPGGRWGDFYTALDPYGVSVIGGRLPDVGIVLADGTIVDANAQQNSDLFWALKGGGPNFVHEIWYQVGAYTVDQIPAVLDAFVKWQENGASDVKSTVIPIIGLEGVTLVLIYSEPATQPAAFAPFYSIPAAVIPVPAQNSTVLGLTTVLASAFSNAPARQPGECRKLWTTVVDWTNVQDDATVRGVSIATGQKWQQLGEERGLYVPFLFMNDASRDQDPLSLYGLDNLSKLKAISKKYDPAQVFKKLQNDGFLLSKA</sequence>
<dbReference type="InterPro" id="IPR050416">
    <property type="entry name" value="FAD-linked_Oxidoreductase"/>
</dbReference>
<feature type="chain" id="PRO_5002481907" description="FAD linked oxidase N-terminal domain-containing protein" evidence="5">
    <location>
        <begin position="22"/>
        <end position="418"/>
    </location>
</feature>
<protein>
    <recommendedName>
        <fullName evidence="6">FAD linked oxidase N-terminal domain-containing protein</fullName>
    </recommendedName>
</protein>
<evidence type="ECO:0000256" key="2">
    <source>
        <dbReference type="ARBA" id="ARBA00022630"/>
    </source>
</evidence>
<keyword evidence="4" id="KW-0560">Oxidoreductase</keyword>
<evidence type="ECO:0000313" key="7">
    <source>
        <dbReference type="EMBL" id="KKA20903.1"/>
    </source>
</evidence>
<dbReference type="GO" id="GO:0016491">
    <property type="term" value="F:oxidoreductase activity"/>
    <property type="evidence" value="ECO:0007669"/>
    <property type="project" value="UniProtKB-KW"/>
</dbReference>
<dbReference type="Proteomes" id="UP000053958">
    <property type="component" value="Unassembled WGS sequence"/>
</dbReference>
<dbReference type="GO" id="GO:0050660">
    <property type="term" value="F:flavin adenine dinucleotide binding"/>
    <property type="evidence" value="ECO:0007669"/>
    <property type="project" value="InterPro"/>
</dbReference>
<proteinExistence type="inferred from homology"/>
<keyword evidence="2" id="KW-0285">Flavoprotein</keyword>
<evidence type="ECO:0000256" key="5">
    <source>
        <dbReference type="SAM" id="SignalP"/>
    </source>
</evidence>
<feature type="signal peptide" evidence="5">
    <location>
        <begin position="1"/>
        <end position="21"/>
    </location>
</feature>
<dbReference type="AlphaFoldDB" id="A0A0F4YTF2"/>